<feature type="transmembrane region" description="Helical" evidence="1">
    <location>
        <begin position="152"/>
        <end position="173"/>
    </location>
</feature>
<feature type="transmembrane region" description="Helical" evidence="1">
    <location>
        <begin position="39"/>
        <end position="64"/>
    </location>
</feature>
<keyword evidence="1" id="KW-0812">Transmembrane</keyword>
<sequence>MNENKPTARRVMIISIVALALFYIAGDWAVYLFGKSKIALAPAFLCAVATAKYAASCLSFAVVCSTREDRLDNRDWFWLFFAFVFLILADFCMVFLYPVLAALDMNPPAELQTAGIICFMAVQTCLIVRHARNVRNHYRMIRNSPERSVAKSLSVEAAVLLIAAIPVVAAAYAANRNSLPVMIVYGIYVVLSLAAAWTVFFHRFFPKKNSWMIALGVSCFFLCDVNVGLSFLSPFATTLVWMFYTPTLLLLSSSGIDFDKRRIISMRRRYFKAS</sequence>
<dbReference type="AlphaFoldDB" id="A0AAE3JHU2"/>
<feature type="transmembrane region" description="Helical" evidence="1">
    <location>
        <begin position="12"/>
        <end position="33"/>
    </location>
</feature>
<feature type="transmembrane region" description="Helical" evidence="1">
    <location>
        <begin position="111"/>
        <end position="131"/>
    </location>
</feature>
<keyword evidence="3" id="KW-1185">Reference proteome</keyword>
<evidence type="ECO:0000313" key="2">
    <source>
        <dbReference type="EMBL" id="MCD1653413.1"/>
    </source>
</evidence>
<dbReference type="RefSeq" id="WP_230752374.1">
    <property type="nucleotide sequence ID" value="NZ_JAINWA010000001.1"/>
</dbReference>
<name>A0AAE3JHU2_9SPIR</name>
<feature type="transmembrane region" description="Helical" evidence="1">
    <location>
        <begin position="212"/>
        <end position="232"/>
    </location>
</feature>
<gene>
    <name evidence="2" type="ORF">K7J14_01705</name>
</gene>
<evidence type="ECO:0000256" key="1">
    <source>
        <dbReference type="SAM" id="Phobius"/>
    </source>
</evidence>
<feature type="transmembrane region" description="Helical" evidence="1">
    <location>
        <begin position="76"/>
        <end position="99"/>
    </location>
</feature>
<evidence type="ECO:0000313" key="3">
    <source>
        <dbReference type="Proteomes" id="UP001198163"/>
    </source>
</evidence>
<organism evidence="2 3">
    <name type="scientific">Teretinema zuelzerae</name>
    <dbReference type="NCBI Taxonomy" id="156"/>
    <lineage>
        <taxon>Bacteria</taxon>
        <taxon>Pseudomonadati</taxon>
        <taxon>Spirochaetota</taxon>
        <taxon>Spirochaetia</taxon>
        <taxon>Spirochaetales</taxon>
        <taxon>Treponemataceae</taxon>
        <taxon>Teretinema</taxon>
    </lineage>
</organism>
<protein>
    <submittedName>
        <fullName evidence="2">Uncharacterized protein</fullName>
    </submittedName>
</protein>
<dbReference type="EMBL" id="JAINWA010000001">
    <property type="protein sequence ID" value="MCD1653413.1"/>
    <property type="molecule type" value="Genomic_DNA"/>
</dbReference>
<keyword evidence="1" id="KW-1133">Transmembrane helix</keyword>
<dbReference type="Proteomes" id="UP001198163">
    <property type="component" value="Unassembled WGS sequence"/>
</dbReference>
<reference evidence="2" key="1">
    <citation type="submission" date="2021-08" db="EMBL/GenBank/DDBJ databases">
        <title>Comparative analyses of Brucepasteria parasyntrophica and Teretinema zuelzerae.</title>
        <authorList>
            <person name="Song Y."/>
            <person name="Brune A."/>
        </authorList>
    </citation>
    <scope>NUCLEOTIDE SEQUENCE</scope>
    <source>
        <strain evidence="2">DSM 1903</strain>
    </source>
</reference>
<feature type="transmembrane region" description="Helical" evidence="1">
    <location>
        <begin position="238"/>
        <end position="258"/>
    </location>
</feature>
<proteinExistence type="predicted"/>
<accession>A0AAE3JHU2</accession>
<feature type="transmembrane region" description="Helical" evidence="1">
    <location>
        <begin position="179"/>
        <end position="200"/>
    </location>
</feature>
<keyword evidence="1" id="KW-0472">Membrane</keyword>
<comment type="caution">
    <text evidence="2">The sequence shown here is derived from an EMBL/GenBank/DDBJ whole genome shotgun (WGS) entry which is preliminary data.</text>
</comment>